<accession>A0A3N9P318</accession>
<proteinExistence type="predicted"/>
<dbReference type="Gene3D" id="1.20.120.330">
    <property type="entry name" value="Nucleotidyltransferases domain 2"/>
    <property type="match status" value="1"/>
</dbReference>
<dbReference type="InterPro" id="IPR043519">
    <property type="entry name" value="NT_sf"/>
</dbReference>
<dbReference type="InterPro" id="IPR029348">
    <property type="entry name" value="NTF-like"/>
</dbReference>
<dbReference type="EMBL" id="RQPI01000013">
    <property type="protein sequence ID" value="RQW09474.1"/>
    <property type="molecule type" value="Genomic_DNA"/>
</dbReference>
<evidence type="ECO:0000259" key="2">
    <source>
        <dbReference type="Pfam" id="PF22339"/>
    </source>
</evidence>
<dbReference type="InterPro" id="IPR054515">
    <property type="entry name" value="YgxA-like_substrate-bd"/>
</dbReference>
<evidence type="ECO:0000313" key="4">
    <source>
        <dbReference type="Proteomes" id="UP000282529"/>
    </source>
</evidence>
<organism evidence="3 4">
    <name type="scientific">Paenibacillus rhizophilus</name>
    <dbReference type="NCBI Taxonomy" id="1850366"/>
    <lineage>
        <taxon>Bacteria</taxon>
        <taxon>Bacillati</taxon>
        <taxon>Bacillota</taxon>
        <taxon>Bacilli</taxon>
        <taxon>Bacillales</taxon>
        <taxon>Paenibacillaceae</taxon>
        <taxon>Paenibacillus</taxon>
    </lineage>
</organism>
<dbReference type="Pfam" id="PF14540">
    <property type="entry name" value="NTF-like"/>
    <property type="match status" value="1"/>
</dbReference>
<name>A0A3N9P318_9BACL</name>
<evidence type="ECO:0000313" key="3">
    <source>
        <dbReference type="EMBL" id="RQW09474.1"/>
    </source>
</evidence>
<dbReference type="AlphaFoldDB" id="A0A3N9P318"/>
<protein>
    <submittedName>
        <fullName evidence="3">Uncharacterized protein</fullName>
    </submittedName>
</protein>
<comment type="caution">
    <text evidence="3">The sequence shown here is derived from an EMBL/GenBank/DDBJ whole genome shotgun (WGS) entry which is preliminary data.</text>
</comment>
<dbReference type="Pfam" id="PF22339">
    <property type="entry name" value="YgxA-like_sub_bind"/>
    <property type="match status" value="1"/>
</dbReference>
<evidence type="ECO:0000259" key="1">
    <source>
        <dbReference type="Pfam" id="PF14540"/>
    </source>
</evidence>
<dbReference type="Gene3D" id="3.30.460.10">
    <property type="entry name" value="Beta Polymerase, domain 2"/>
    <property type="match status" value="1"/>
</dbReference>
<feature type="domain" description="Nucleotidyltransferase-like" evidence="1">
    <location>
        <begin position="21"/>
        <end position="122"/>
    </location>
</feature>
<sequence length="294" mass="33937">MEDDMELSNLTLLNGDIFDVNALGVIALGSQGNAPFQSALLHDFDRVVMILHENGEENRLIDHMIAGEFRTQTLRVGLSMLERSIITGDNNERVTCLLEGEILWDPQGILERFRHEVIRFEQPLRERVLFVEFARFLHMHVKSKRYLQAGCYMDSYNCILVALYHWARMEVSEAGHYPMPAVWEQVKNLNNSVYKLYEELTISGETMEQRIQLVQLACEFSLMSKMGDCCKWLLDLLRDRNEPSSIEELLCFPGLKDVEAELPFVLRKLASRALIKEMASWADAGGRYPIRYTL</sequence>
<feature type="domain" description="YgxA-like substrate binding" evidence="2">
    <location>
        <begin position="129"/>
        <end position="225"/>
    </location>
</feature>
<dbReference type="Proteomes" id="UP000282529">
    <property type="component" value="Unassembled WGS sequence"/>
</dbReference>
<reference evidence="3 4" key="1">
    <citation type="submission" date="2018-11" db="EMBL/GenBank/DDBJ databases">
        <title>Genome sequence of strain 7197.</title>
        <authorList>
            <person name="Gao J."/>
            <person name="Sun J."/>
        </authorList>
    </citation>
    <scope>NUCLEOTIDE SEQUENCE [LARGE SCALE GENOMIC DNA]</scope>
    <source>
        <strain evidence="3 4">7197</strain>
    </source>
</reference>
<gene>
    <name evidence="3" type="ORF">EH198_18530</name>
</gene>
<keyword evidence="4" id="KW-1185">Reference proteome</keyword>